<protein>
    <recommendedName>
        <fullName evidence="6">Ubiquitin-like protease family profile domain-containing protein</fullName>
    </recommendedName>
</protein>
<dbReference type="Gene3D" id="3.40.395.10">
    <property type="entry name" value="Adenoviral Proteinase, Chain A"/>
    <property type="match status" value="1"/>
</dbReference>
<feature type="domain" description="Ubiquitin-like protease family profile" evidence="6">
    <location>
        <begin position="351"/>
        <end position="554"/>
    </location>
</feature>
<dbReference type="PANTHER" id="PTHR46915:SF2">
    <property type="entry name" value="UBIQUITIN-LIKE PROTEASE 4"/>
    <property type="match status" value="1"/>
</dbReference>
<dbReference type="AlphaFoldDB" id="G3AQX1"/>
<dbReference type="OMA" id="HHWYCCI"/>
<dbReference type="EMBL" id="GL996503">
    <property type="protein sequence ID" value="EGW31200.1"/>
    <property type="molecule type" value="Genomic_DNA"/>
</dbReference>
<dbReference type="GO" id="GO:0016926">
    <property type="term" value="P:protein desumoylation"/>
    <property type="evidence" value="ECO:0007669"/>
    <property type="project" value="UniProtKB-ARBA"/>
</dbReference>
<keyword evidence="4" id="KW-0788">Thiol protease</keyword>
<dbReference type="GO" id="GO:0019783">
    <property type="term" value="F:ubiquitin-like protein peptidase activity"/>
    <property type="evidence" value="ECO:0007669"/>
    <property type="project" value="UniProtKB-ARBA"/>
</dbReference>
<dbReference type="GO" id="GO:0008234">
    <property type="term" value="F:cysteine-type peptidase activity"/>
    <property type="evidence" value="ECO:0007669"/>
    <property type="project" value="UniProtKB-KW"/>
</dbReference>
<dbReference type="eggNOG" id="KOG0779">
    <property type="taxonomic scope" value="Eukaryota"/>
</dbReference>
<dbReference type="Proteomes" id="UP000000709">
    <property type="component" value="Unassembled WGS sequence"/>
</dbReference>
<name>G3AQX1_SPAPN</name>
<feature type="compositionally biased region" description="Basic and acidic residues" evidence="5">
    <location>
        <begin position="1"/>
        <end position="12"/>
    </location>
</feature>
<evidence type="ECO:0000256" key="2">
    <source>
        <dbReference type="ARBA" id="ARBA00022670"/>
    </source>
</evidence>
<dbReference type="GeneID" id="18870970"/>
<dbReference type="HOGENOM" id="CLU_344519_0_0_1"/>
<feature type="compositionally biased region" description="Basic and acidic residues" evidence="5">
    <location>
        <begin position="47"/>
        <end position="56"/>
    </location>
</feature>
<comment type="similarity">
    <text evidence="1">Belongs to the peptidase C48 family.</text>
</comment>
<reference evidence="7 8" key="1">
    <citation type="journal article" date="2011" name="Proc. Natl. Acad. Sci. U.S.A.">
        <title>Comparative genomics of xylose-fermenting fungi for enhanced biofuel production.</title>
        <authorList>
            <person name="Wohlbach D.J."/>
            <person name="Kuo A."/>
            <person name="Sato T.K."/>
            <person name="Potts K.M."/>
            <person name="Salamov A.A."/>
            <person name="LaButti K.M."/>
            <person name="Sun H."/>
            <person name="Clum A."/>
            <person name="Pangilinan J.L."/>
            <person name="Lindquist E.A."/>
            <person name="Lucas S."/>
            <person name="Lapidus A."/>
            <person name="Jin M."/>
            <person name="Gunawan C."/>
            <person name="Balan V."/>
            <person name="Dale B.E."/>
            <person name="Jeffries T.W."/>
            <person name="Zinkel R."/>
            <person name="Barry K.W."/>
            <person name="Grigoriev I.V."/>
            <person name="Gasch A.P."/>
        </authorList>
    </citation>
    <scope>NUCLEOTIDE SEQUENCE [LARGE SCALE GENOMIC DNA]</scope>
    <source>
        <strain evidence="8">NRRL Y-27907 / 11-Y1</strain>
    </source>
</reference>
<evidence type="ECO:0000256" key="3">
    <source>
        <dbReference type="ARBA" id="ARBA00022801"/>
    </source>
</evidence>
<dbReference type="RefSeq" id="XP_007375978.1">
    <property type="nucleotide sequence ID" value="XM_007375916.1"/>
</dbReference>
<dbReference type="STRING" id="619300.G3AQX1"/>
<dbReference type="GO" id="GO:0006508">
    <property type="term" value="P:proteolysis"/>
    <property type="evidence" value="ECO:0007669"/>
    <property type="project" value="UniProtKB-KW"/>
</dbReference>
<feature type="non-terminal residue" evidence="7">
    <location>
        <position position="709"/>
    </location>
</feature>
<evidence type="ECO:0000313" key="7">
    <source>
        <dbReference type="EMBL" id="EGW31200.1"/>
    </source>
</evidence>
<evidence type="ECO:0000259" key="6">
    <source>
        <dbReference type="PROSITE" id="PS50600"/>
    </source>
</evidence>
<organism evidence="8">
    <name type="scientific">Spathaspora passalidarum (strain NRRL Y-27907 / 11-Y1)</name>
    <dbReference type="NCBI Taxonomy" id="619300"/>
    <lineage>
        <taxon>Eukaryota</taxon>
        <taxon>Fungi</taxon>
        <taxon>Dikarya</taxon>
        <taxon>Ascomycota</taxon>
        <taxon>Saccharomycotina</taxon>
        <taxon>Pichiomycetes</taxon>
        <taxon>Debaryomycetaceae</taxon>
        <taxon>Spathaspora</taxon>
    </lineage>
</organism>
<dbReference type="InParanoid" id="G3AQX1"/>
<keyword evidence="2" id="KW-0645">Protease</keyword>
<dbReference type="Pfam" id="PF02902">
    <property type="entry name" value="Peptidase_C48"/>
    <property type="match status" value="1"/>
</dbReference>
<feature type="compositionally biased region" description="Basic and acidic residues" evidence="5">
    <location>
        <begin position="648"/>
        <end position="657"/>
    </location>
</feature>
<feature type="region of interest" description="Disordered" evidence="5">
    <location>
        <begin position="283"/>
        <end position="312"/>
    </location>
</feature>
<dbReference type="OrthoDB" id="442460at2759"/>
<proteinExistence type="inferred from homology"/>
<accession>G3AQX1</accession>
<dbReference type="PANTHER" id="PTHR46915">
    <property type="entry name" value="UBIQUITIN-LIKE PROTEASE 4-RELATED"/>
    <property type="match status" value="1"/>
</dbReference>
<gene>
    <name evidence="7" type="ORF">SPAPADRAFT_153999</name>
</gene>
<evidence type="ECO:0000256" key="1">
    <source>
        <dbReference type="ARBA" id="ARBA00005234"/>
    </source>
</evidence>
<dbReference type="SUPFAM" id="SSF54001">
    <property type="entry name" value="Cysteine proteinases"/>
    <property type="match status" value="1"/>
</dbReference>
<evidence type="ECO:0000256" key="5">
    <source>
        <dbReference type="SAM" id="MobiDB-lite"/>
    </source>
</evidence>
<sequence>MQSERPSLKEKNYSSISMRRKGSSITPGGVRPMNTLTIPKRSPSDNNHSEALEQHQHRSSASEKYTNSPPTKSTHESIVEKSKQIRERLAGLNDGHKYTKPQTLPPIQPSYSHEVKDCCDIGVNIKFNNLLEPPLVILQLKSFSFNGNRVKNNGKSNYVLSVSSNNKFLFITKDGKILDKYLIHRQTQLKSLAFSDDSVLIELQNQKGLIVATHYGQDQHLREYFNNHHEWNVDATKTIKDIELVLSRVKRAEQVHPVASTSPPPKSSIFDPLKNMKTTTPTRITRSNARQQMGGETEASPISIDQDDSVPSTTGGLWEDDIFQDDDFREHETPAPFVPDLKYQFPGNKVFTITATDFKTLYNNDWINDTVIDFFIQYEIDQALKANPKLDSNDIYAFNSFFFTKLTHKTTPQEAPDYYANIKRWLSKIQLMEYPYVIMPINEHAHWYGCIIRGLPDLLKVAKEEAEATTGGGHHPDQDHKPRKYVCEIFIFDSLSHKHANIKLPLKRFIIDYCKDIYNLNILKNQIRVVNARVPKQNNFNDCGIHVIYNIRKWINNIQECEKIWRTSHSSTQIQVSKTLFLAEERNGMRKQLINILLDLHAKQEQHTEIPKLQEDEDDVIFIEHRSTKPEEKPVEHQTVTTNYPKTLDPRVQEKPNRPNRPNFHNSELNVRFGERQVLNIGVTMLNELFPDQFAALPITIIENVQLFL</sequence>
<evidence type="ECO:0000313" key="8">
    <source>
        <dbReference type="Proteomes" id="UP000000709"/>
    </source>
</evidence>
<evidence type="ECO:0000256" key="4">
    <source>
        <dbReference type="ARBA" id="ARBA00022807"/>
    </source>
</evidence>
<feature type="compositionally biased region" description="Polar residues" evidence="5">
    <location>
        <begin position="62"/>
        <end position="72"/>
    </location>
</feature>
<feature type="region of interest" description="Disordered" evidence="5">
    <location>
        <begin position="256"/>
        <end position="275"/>
    </location>
</feature>
<feature type="region of interest" description="Disordered" evidence="5">
    <location>
        <begin position="647"/>
        <end position="667"/>
    </location>
</feature>
<dbReference type="InterPro" id="IPR038765">
    <property type="entry name" value="Papain-like_cys_pep_sf"/>
</dbReference>
<dbReference type="PROSITE" id="PS50600">
    <property type="entry name" value="ULP_PROTEASE"/>
    <property type="match status" value="1"/>
</dbReference>
<keyword evidence="8" id="KW-1185">Reference proteome</keyword>
<keyword evidence="3" id="KW-0378">Hydrolase</keyword>
<feature type="region of interest" description="Disordered" evidence="5">
    <location>
        <begin position="1"/>
        <end position="81"/>
    </location>
</feature>
<dbReference type="InterPro" id="IPR003653">
    <property type="entry name" value="Peptidase_C48_C"/>
</dbReference>
<dbReference type="KEGG" id="spaa:SPAPADRAFT_153999"/>